<feature type="region of interest" description="Disordered" evidence="1">
    <location>
        <begin position="360"/>
        <end position="380"/>
    </location>
</feature>
<protein>
    <recommendedName>
        <fullName evidence="2">Integrase catalytic domain-containing protein</fullName>
    </recommendedName>
</protein>
<name>A0ABD3EEK4_9LAMI</name>
<dbReference type="InterPro" id="IPR025724">
    <property type="entry name" value="GAG-pre-integrase_dom"/>
</dbReference>
<dbReference type="PROSITE" id="PS50994">
    <property type="entry name" value="INTEGRASE"/>
    <property type="match status" value="1"/>
</dbReference>
<dbReference type="AlphaFoldDB" id="A0ABD3EEK4"/>
<evidence type="ECO:0000256" key="1">
    <source>
        <dbReference type="SAM" id="MobiDB-lite"/>
    </source>
</evidence>
<sequence>MDLLTRKVIGAGERLDGLYFFRGVPQVRISHVSGFAKWDMWHRRLGHPSDKVLKMILVMSGVRQNNNVCDACLRAKQPRSSFPFSANRASCTFELIHLDLWGPYKRSSSRGASYFFTIVDDFSRGVWVYLLKNKIEVFSTFLDFVAMVDRQFELKIKRVRSDNGTEFRCLDTYFLKNGILLETSCVGTPQQNGRVERKHRHILNVARALRFQANLPIDFWGECILGAGHLINRTPTSLLNGKTPFEMLFHKQPSFDNTKVFGCLCYAHDLRHKGDKFASRSRRCIFLGYPFGKKDWRLYDLDSGDFFISRDVRFFEHIFPFVTTPVIIDKAQDISVTPNMDLDQHTDVDVADTRVEDSAPIDNLAPSEHSSSPANATEQVELQPANDDLVTLDTDLGRGKRIRRPNSRLEGYITHTLRKISPSVATPASTPTSGSLYPISHRNFIAAITLGREPKNHREAMRDPGWKEAMNREIRALEENETWILAPLPPGKRY</sequence>
<comment type="caution">
    <text evidence="3">The sequence shown here is derived from an EMBL/GenBank/DDBJ whole genome shotgun (WGS) entry which is preliminary data.</text>
</comment>
<dbReference type="InterPro" id="IPR036397">
    <property type="entry name" value="RNaseH_sf"/>
</dbReference>
<evidence type="ECO:0000313" key="4">
    <source>
        <dbReference type="Proteomes" id="UP001632038"/>
    </source>
</evidence>
<keyword evidence="4" id="KW-1185">Reference proteome</keyword>
<dbReference type="InterPro" id="IPR001584">
    <property type="entry name" value="Integrase_cat-core"/>
</dbReference>
<feature type="domain" description="Integrase catalytic" evidence="2">
    <location>
        <begin position="79"/>
        <end position="252"/>
    </location>
</feature>
<dbReference type="PANTHER" id="PTHR42648:SF31">
    <property type="entry name" value="RNA-DIRECTED DNA POLYMERASE"/>
    <property type="match status" value="1"/>
</dbReference>
<dbReference type="Pfam" id="PF00665">
    <property type="entry name" value="rve"/>
    <property type="match status" value="1"/>
</dbReference>
<dbReference type="Pfam" id="PF13976">
    <property type="entry name" value="gag_pre-integrs"/>
    <property type="match status" value="1"/>
</dbReference>
<dbReference type="Pfam" id="PF25597">
    <property type="entry name" value="SH3_retrovirus"/>
    <property type="match status" value="1"/>
</dbReference>
<dbReference type="Gene3D" id="3.30.420.10">
    <property type="entry name" value="Ribonuclease H-like superfamily/Ribonuclease H"/>
    <property type="match status" value="1"/>
</dbReference>
<dbReference type="InterPro" id="IPR012337">
    <property type="entry name" value="RNaseH-like_sf"/>
</dbReference>
<dbReference type="EMBL" id="JAVIJP010000006">
    <property type="protein sequence ID" value="KAL3651564.1"/>
    <property type="molecule type" value="Genomic_DNA"/>
</dbReference>
<organism evidence="3 4">
    <name type="scientific">Castilleja foliolosa</name>
    <dbReference type="NCBI Taxonomy" id="1961234"/>
    <lineage>
        <taxon>Eukaryota</taxon>
        <taxon>Viridiplantae</taxon>
        <taxon>Streptophyta</taxon>
        <taxon>Embryophyta</taxon>
        <taxon>Tracheophyta</taxon>
        <taxon>Spermatophyta</taxon>
        <taxon>Magnoliopsida</taxon>
        <taxon>eudicotyledons</taxon>
        <taxon>Gunneridae</taxon>
        <taxon>Pentapetalae</taxon>
        <taxon>asterids</taxon>
        <taxon>lamiids</taxon>
        <taxon>Lamiales</taxon>
        <taxon>Orobanchaceae</taxon>
        <taxon>Pedicularideae</taxon>
        <taxon>Castillejinae</taxon>
        <taxon>Castilleja</taxon>
    </lineage>
</organism>
<feature type="compositionally biased region" description="Polar residues" evidence="1">
    <location>
        <begin position="368"/>
        <end position="380"/>
    </location>
</feature>
<evidence type="ECO:0000313" key="3">
    <source>
        <dbReference type="EMBL" id="KAL3651564.1"/>
    </source>
</evidence>
<evidence type="ECO:0000259" key="2">
    <source>
        <dbReference type="PROSITE" id="PS50994"/>
    </source>
</evidence>
<proteinExistence type="predicted"/>
<dbReference type="InterPro" id="IPR057670">
    <property type="entry name" value="SH3_retrovirus"/>
</dbReference>
<dbReference type="SUPFAM" id="SSF53098">
    <property type="entry name" value="Ribonuclease H-like"/>
    <property type="match status" value="1"/>
</dbReference>
<dbReference type="InterPro" id="IPR039537">
    <property type="entry name" value="Retrotran_Ty1/copia-like"/>
</dbReference>
<reference evidence="4" key="1">
    <citation type="journal article" date="2024" name="IScience">
        <title>Strigolactones Initiate the Formation of Haustorium-like Structures in Castilleja.</title>
        <authorList>
            <person name="Buerger M."/>
            <person name="Peterson D."/>
            <person name="Chory J."/>
        </authorList>
    </citation>
    <scope>NUCLEOTIDE SEQUENCE [LARGE SCALE GENOMIC DNA]</scope>
</reference>
<dbReference type="Proteomes" id="UP001632038">
    <property type="component" value="Unassembled WGS sequence"/>
</dbReference>
<accession>A0ABD3EEK4</accession>
<gene>
    <name evidence="3" type="ORF">CASFOL_004566</name>
</gene>
<dbReference type="PANTHER" id="PTHR42648">
    <property type="entry name" value="TRANSPOSASE, PUTATIVE-RELATED"/>
    <property type="match status" value="1"/>
</dbReference>